<name>A0A7W7AIT3_9SPHN</name>
<proteinExistence type="predicted"/>
<keyword evidence="2" id="KW-0479">Metal-binding</keyword>
<organism evidence="7 8">
    <name type="scientific">Sphingomonas abaci</name>
    <dbReference type="NCBI Taxonomy" id="237611"/>
    <lineage>
        <taxon>Bacteria</taxon>
        <taxon>Pseudomonadati</taxon>
        <taxon>Pseudomonadota</taxon>
        <taxon>Alphaproteobacteria</taxon>
        <taxon>Sphingomonadales</taxon>
        <taxon>Sphingomonadaceae</taxon>
        <taxon>Sphingomonas</taxon>
    </lineage>
</organism>
<accession>A0A7W7AIT3</accession>
<evidence type="ECO:0000259" key="6">
    <source>
        <dbReference type="Pfam" id="PF14464"/>
    </source>
</evidence>
<protein>
    <submittedName>
        <fullName evidence="7">Proteasome lid subunit RPN8/RPN11</fullName>
    </submittedName>
</protein>
<sequence length="142" mass="14751">MAMALRISSTILDRITAEAIASPDREICGLLLGTADAVAEARSCRNVAVDPAMRFEIDPAALLAAHRAARRGGPAVIGHYHSHPSGMPEPSPRDAADAAPDGGIWLIAAGGCVTGWRAVENGALHGRFVPLRLRRAAGRATG</sequence>
<dbReference type="InterPro" id="IPR028090">
    <property type="entry name" value="JAB_dom_prok"/>
</dbReference>
<evidence type="ECO:0000256" key="3">
    <source>
        <dbReference type="ARBA" id="ARBA00022801"/>
    </source>
</evidence>
<keyword evidence="8" id="KW-1185">Reference proteome</keyword>
<dbReference type="Gene3D" id="3.40.140.10">
    <property type="entry name" value="Cytidine Deaminase, domain 2"/>
    <property type="match status" value="1"/>
</dbReference>
<dbReference type="EMBL" id="JACHNY010000003">
    <property type="protein sequence ID" value="MBB4617815.1"/>
    <property type="molecule type" value="Genomic_DNA"/>
</dbReference>
<keyword evidence="7" id="KW-0647">Proteasome</keyword>
<dbReference type="AlphaFoldDB" id="A0A7W7AIT3"/>
<keyword evidence="5" id="KW-0482">Metalloprotease</keyword>
<dbReference type="Proteomes" id="UP000574769">
    <property type="component" value="Unassembled WGS sequence"/>
</dbReference>
<dbReference type="GO" id="GO:0008235">
    <property type="term" value="F:metalloexopeptidase activity"/>
    <property type="evidence" value="ECO:0007669"/>
    <property type="project" value="TreeGrafter"/>
</dbReference>
<feature type="domain" description="JAB" evidence="6">
    <location>
        <begin position="11"/>
        <end position="117"/>
    </location>
</feature>
<gene>
    <name evidence="7" type="ORF">GGQ96_001943</name>
</gene>
<evidence type="ECO:0000256" key="1">
    <source>
        <dbReference type="ARBA" id="ARBA00022670"/>
    </source>
</evidence>
<dbReference type="GO" id="GO:0006508">
    <property type="term" value="P:proteolysis"/>
    <property type="evidence" value="ECO:0007669"/>
    <property type="project" value="UniProtKB-KW"/>
</dbReference>
<dbReference type="InterPro" id="IPR051929">
    <property type="entry name" value="VirAsm_ModProt"/>
</dbReference>
<evidence type="ECO:0000313" key="7">
    <source>
        <dbReference type="EMBL" id="MBB4617815.1"/>
    </source>
</evidence>
<evidence type="ECO:0000256" key="5">
    <source>
        <dbReference type="ARBA" id="ARBA00023049"/>
    </source>
</evidence>
<dbReference type="CDD" id="cd08070">
    <property type="entry name" value="MPN_like"/>
    <property type="match status" value="1"/>
</dbReference>
<dbReference type="PANTHER" id="PTHR34858:SF1">
    <property type="entry name" value="CYSO-CYSTEINE PEPTIDASE"/>
    <property type="match status" value="1"/>
</dbReference>
<dbReference type="GO" id="GO:0008270">
    <property type="term" value="F:zinc ion binding"/>
    <property type="evidence" value="ECO:0007669"/>
    <property type="project" value="TreeGrafter"/>
</dbReference>
<comment type="caution">
    <text evidence="7">The sequence shown here is derived from an EMBL/GenBank/DDBJ whole genome shotgun (WGS) entry which is preliminary data.</text>
</comment>
<keyword evidence="4" id="KW-0862">Zinc</keyword>
<reference evidence="7 8" key="1">
    <citation type="submission" date="2020-08" db="EMBL/GenBank/DDBJ databases">
        <title>Genomic Encyclopedia of Type Strains, Phase IV (KMG-IV): sequencing the most valuable type-strain genomes for metagenomic binning, comparative biology and taxonomic classification.</title>
        <authorList>
            <person name="Goeker M."/>
        </authorList>
    </citation>
    <scope>NUCLEOTIDE SEQUENCE [LARGE SCALE GENOMIC DNA]</scope>
    <source>
        <strain evidence="7 8">DSM 15867</strain>
    </source>
</reference>
<dbReference type="SUPFAM" id="SSF102712">
    <property type="entry name" value="JAB1/MPN domain"/>
    <property type="match status" value="1"/>
</dbReference>
<evidence type="ECO:0000256" key="4">
    <source>
        <dbReference type="ARBA" id="ARBA00022833"/>
    </source>
</evidence>
<dbReference type="GO" id="GO:0000502">
    <property type="term" value="C:proteasome complex"/>
    <property type="evidence" value="ECO:0007669"/>
    <property type="project" value="UniProtKB-KW"/>
</dbReference>
<dbReference type="Pfam" id="PF14464">
    <property type="entry name" value="Prok-JAB"/>
    <property type="match status" value="1"/>
</dbReference>
<keyword evidence="1" id="KW-0645">Protease</keyword>
<evidence type="ECO:0000256" key="2">
    <source>
        <dbReference type="ARBA" id="ARBA00022723"/>
    </source>
</evidence>
<keyword evidence="3" id="KW-0378">Hydrolase</keyword>
<dbReference type="PANTHER" id="PTHR34858">
    <property type="entry name" value="CYSO-CYSTEINE PEPTIDASE"/>
    <property type="match status" value="1"/>
</dbReference>
<evidence type="ECO:0000313" key="8">
    <source>
        <dbReference type="Proteomes" id="UP000574769"/>
    </source>
</evidence>